<dbReference type="EMBL" id="JABBGJ010000052">
    <property type="protein sequence ID" value="NMM03383.1"/>
    <property type="molecule type" value="Genomic_DNA"/>
</dbReference>
<reference evidence="2 3" key="1">
    <citation type="submission" date="2020-04" db="EMBL/GenBank/DDBJ databases">
        <title>Paraburkholderia sp. RP-4-7 isolated from soil.</title>
        <authorList>
            <person name="Dahal R.H."/>
        </authorList>
    </citation>
    <scope>NUCLEOTIDE SEQUENCE [LARGE SCALE GENOMIC DNA]</scope>
    <source>
        <strain evidence="2 3">RP-4-7</strain>
    </source>
</reference>
<keyword evidence="3" id="KW-1185">Reference proteome</keyword>
<feature type="transmembrane region" description="Helical" evidence="1">
    <location>
        <begin position="44"/>
        <end position="65"/>
    </location>
</feature>
<dbReference type="Pfam" id="PF03988">
    <property type="entry name" value="DUF347"/>
    <property type="match status" value="4"/>
</dbReference>
<evidence type="ECO:0000313" key="2">
    <source>
        <dbReference type="EMBL" id="NMM03383.1"/>
    </source>
</evidence>
<keyword evidence="1" id="KW-0472">Membrane</keyword>
<comment type="caution">
    <text evidence="2">The sequence shown here is derived from an EMBL/GenBank/DDBJ whole genome shotgun (WGS) entry which is preliminary data.</text>
</comment>
<dbReference type="Proteomes" id="UP000544134">
    <property type="component" value="Unassembled WGS sequence"/>
</dbReference>
<evidence type="ECO:0000256" key="1">
    <source>
        <dbReference type="SAM" id="Phobius"/>
    </source>
</evidence>
<gene>
    <name evidence="2" type="ORF">HHL24_36540</name>
</gene>
<organism evidence="2 3">
    <name type="scientific">Paraburkholderia polaris</name>
    <dbReference type="NCBI Taxonomy" id="2728848"/>
    <lineage>
        <taxon>Bacteria</taxon>
        <taxon>Pseudomonadati</taxon>
        <taxon>Pseudomonadota</taxon>
        <taxon>Betaproteobacteria</taxon>
        <taxon>Burkholderiales</taxon>
        <taxon>Burkholderiaceae</taxon>
        <taxon>Paraburkholderia</taxon>
    </lineage>
</organism>
<keyword evidence="1" id="KW-1133">Transmembrane helix</keyword>
<feature type="transmembrane region" description="Helical" evidence="1">
    <location>
        <begin position="141"/>
        <end position="160"/>
    </location>
</feature>
<feature type="transmembrane region" description="Helical" evidence="1">
    <location>
        <begin position="232"/>
        <end position="249"/>
    </location>
</feature>
<feature type="transmembrane region" description="Helical" evidence="1">
    <location>
        <begin position="77"/>
        <end position="97"/>
    </location>
</feature>
<keyword evidence="1" id="KW-0812">Transmembrane</keyword>
<proteinExistence type="predicted"/>
<name>A0A848IQL0_9BURK</name>
<accession>A0A848IQL0</accession>
<sequence>MSATTLSLQEQANPKLFLKVPEITALFWIIKILTTAMGEAASDFFVHLDASVAFLGALVIYLVSLAIQFRTKRYNAWAYWFQVAMVGIFGTMAADGLHKAGISIPTYTAAYGVLLLVVLGLWYAVEGTLSVHDINTPRREGFYWLTVLVCFAFGTATGDWTADTLHLGTLDSGLIFTGLFVLPAIAFYLLRANAIVTFWIAYVITRPLGASFADWAGDPVMHAGLGLGKGHVAAVLTVVIVAFVAYLAASRRDAPHSAA</sequence>
<dbReference type="InterPro" id="IPR007136">
    <property type="entry name" value="DUF347"/>
</dbReference>
<feature type="transmembrane region" description="Helical" evidence="1">
    <location>
        <begin position="172"/>
        <end position="190"/>
    </location>
</feature>
<evidence type="ECO:0000313" key="3">
    <source>
        <dbReference type="Proteomes" id="UP000544134"/>
    </source>
</evidence>
<feature type="transmembrane region" description="Helical" evidence="1">
    <location>
        <begin position="109"/>
        <end position="129"/>
    </location>
</feature>
<dbReference type="RefSeq" id="WP_169490132.1">
    <property type="nucleotide sequence ID" value="NZ_JABBGJ010000052.1"/>
</dbReference>
<evidence type="ECO:0008006" key="4">
    <source>
        <dbReference type="Google" id="ProtNLM"/>
    </source>
</evidence>
<protein>
    <recommendedName>
        <fullName evidence="4">Membrane-anchored protein</fullName>
    </recommendedName>
</protein>
<feature type="transmembrane region" description="Helical" evidence="1">
    <location>
        <begin position="195"/>
        <end position="212"/>
    </location>
</feature>
<dbReference type="AlphaFoldDB" id="A0A848IQL0"/>